<dbReference type="GeneID" id="113075989"/>
<name>A0A6P6N7J7_CARAU</name>
<feature type="signal peptide" evidence="6">
    <location>
        <begin position="1"/>
        <end position="23"/>
    </location>
</feature>
<evidence type="ECO:0000256" key="5">
    <source>
        <dbReference type="SAM" id="Phobius"/>
    </source>
</evidence>
<keyword evidence="5" id="KW-0812">Transmembrane</keyword>
<feature type="domain" description="Ig-like" evidence="7">
    <location>
        <begin position="19"/>
        <end position="125"/>
    </location>
</feature>
<keyword evidence="4" id="KW-0325">Glycoprotein</keyword>
<evidence type="ECO:0000256" key="1">
    <source>
        <dbReference type="ARBA" id="ARBA00004370"/>
    </source>
</evidence>
<keyword evidence="3 5" id="KW-0472">Membrane</keyword>
<keyword evidence="8" id="KW-1185">Reference proteome</keyword>
<dbReference type="SMART" id="SM00409">
    <property type="entry name" value="IG"/>
    <property type="match status" value="2"/>
</dbReference>
<dbReference type="AlphaFoldDB" id="A0A6P6N7J7"/>
<organism evidence="8 9">
    <name type="scientific">Carassius auratus</name>
    <name type="common">Goldfish</name>
    <dbReference type="NCBI Taxonomy" id="7957"/>
    <lineage>
        <taxon>Eukaryota</taxon>
        <taxon>Metazoa</taxon>
        <taxon>Chordata</taxon>
        <taxon>Craniata</taxon>
        <taxon>Vertebrata</taxon>
        <taxon>Euteleostomi</taxon>
        <taxon>Actinopterygii</taxon>
        <taxon>Neopterygii</taxon>
        <taxon>Teleostei</taxon>
        <taxon>Ostariophysi</taxon>
        <taxon>Cypriniformes</taxon>
        <taxon>Cyprinidae</taxon>
        <taxon>Cyprininae</taxon>
        <taxon>Carassius</taxon>
    </lineage>
</organism>
<dbReference type="OrthoDB" id="8893416at2759"/>
<dbReference type="GO" id="GO:0016020">
    <property type="term" value="C:membrane"/>
    <property type="evidence" value="ECO:0007669"/>
    <property type="project" value="UniProtKB-SubCell"/>
</dbReference>
<comment type="subcellular location">
    <subcellularLocation>
        <location evidence="1">Membrane</location>
    </subcellularLocation>
</comment>
<dbReference type="InterPro" id="IPR013783">
    <property type="entry name" value="Ig-like_fold"/>
</dbReference>
<dbReference type="InterPro" id="IPR007110">
    <property type="entry name" value="Ig-like_dom"/>
</dbReference>
<proteinExistence type="predicted"/>
<sequence>MFLVRITNCLLFFTLTYFPNTDAENDFRAVEGETVSLPCHSPPNDNVQVSVVWTKHNASSTSICKWFISNNVGSITGNCVPRFKLNKKSFTLSIEYVQLSDSGTYSCKITRVIPPPSTDYSTNVTLQVAARPHLSLLTLNSSNDSCIHLLCSMEGLTSELVNFTWSRDGHGSLHPFTSNATNSELRLCKPDWSDGDTITCYASYSSTRTQRSIQLTSQKEFEQNFPVVSVAIFSSFFICIAFIWILFCISKHKTSN</sequence>
<keyword evidence="2 6" id="KW-0732">Signal</keyword>
<evidence type="ECO:0000256" key="2">
    <source>
        <dbReference type="ARBA" id="ARBA00022729"/>
    </source>
</evidence>
<dbReference type="InterPro" id="IPR003599">
    <property type="entry name" value="Ig_sub"/>
</dbReference>
<dbReference type="SMART" id="SM00406">
    <property type="entry name" value="IGv"/>
    <property type="match status" value="1"/>
</dbReference>
<dbReference type="PROSITE" id="PS50835">
    <property type="entry name" value="IG_LIKE"/>
    <property type="match status" value="2"/>
</dbReference>
<dbReference type="InterPro" id="IPR013106">
    <property type="entry name" value="Ig_V-set"/>
</dbReference>
<feature type="domain" description="Ig-like" evidence="7">
    <location>
        <begin position="132"/>
        <end position="216"/>
    </location>
</feature>
<dbReference type="SUPFAM" id="SSF48726">
    <property type="entry name" value="Immunoglobulin"/>
    <property type="match status" value="2"/>
</dbReference>
<evidence type="ECO:0000256" key="3">
    <source>
        <dbReference type="ARBA" id="ARBA00023136"/>
    </source>
</evidence>
<feature type="transmembrane region" description="Helical" evidence="5">
    <location>
        <begin position="225"/>
        <end position="249"/>
    </location>
</feature>
<dbReference type="KEGG" id="caua:113075989"/>
<dbReference type="PANTHER" id="PTHR12080">
    <property type="entry name" value="SIGNALING LYMPHOCYTIC ACTIVATION MOLECULE"/>
    <property type="match status" value="1"/>
</dbReference>
<evidence type="ECO:0000259" key="7">
    <source>
        <dbReference type="PROSITE" id="PS50835"/>
    </source>
</evidence>
<keyword evidence="5" id="KW-1133">Transmembrane helix</keyword>
<gene>
    <name evidence="9" type="primary">LOC113075989</name>
</gene>
<dbReference type="Gene3D" id="2.60.40.10">
    <property type="entry name" value="Immunoglobulins"/>
    <property type="match status" value="2"/>
</dbReference>
<dbReference type="PANTHER" id="PTHR12080:SF48">
    <property type="entry name" value="IMMUNOGLOBULIN SUBTYPE DOMAIN-CONTAINING PROTEIN"/>
    <property type="match status" value="1"/>
</dbReference>
<dbReference type="Proteomes" id="UP000515129">
    <property type="component" value="Unplaced"/>
</dbReference>
<dbReference type="InterPro" id="IPR015631">
    <property type="entry name" value="CD2/SLAM_rcpt"/>
</dbReference>
<accession>A0A6P6N7J7</accession>
<evidence type="ECO:0000313" key="8">
    <source>
        <dbReference type="Proteomes" id="UP000515129"/>
    </source>
</evidence>
<feature type="chain" id="PRO_5027709903" evidence="6">
    <location>
        <begin position="24"/>
        <end position="256"/>
    </location>
</feature>
<dbReference type="RefSeq" id="XP_026104418.1">
    <property type="nucleotide sequence ID" value="XM_026248633.1"/>
</dbReference>
<evidence type="ECO:0000256" key="6">
    <source>
        <dbReference type="SAM" id="SignalP"/>
    </source>
</evidence>
<protein>
    <submittedName>
        <fullName evidence="9">Uncharacterized protein LOC113075989</fullName>
    </submittedName>
</protein>
<evidence type="ECO:0000313" key="9">
    <source>
        <dbReference type="RefSeq" id="XP_026104418.1"/>
    </source>
</evidence>
<evidence type="ECO:0000256" key="4">
    <source>
        <dbReference type="ARBA" id="ARBA00023180"/>
    </source>
</evidence>
<reference evidence="9" key="1">
    <citation type="submission" date="2025-08" db="UniProtKB">
        <authorList>
            <consortium name="RefSeq"/>
        </authorList>
    </citation>
    <scope>IDENTIFICATION</scope>
    <source>
        <strain evidence="9">Wakin</strain>
        <tissue evidence="9">Muscle</tissue>
    </source>
</reference>
<dbReference type="Pfam" id="PF07686">
    <property type="entry name" value="V-set"/>
    <property type="match status" value="1"/>
</dbReference>
<dbReference type="InterPro" id="IPR036179">
    <property type="entry name" value="Ig-like_dom_sf"/>
</dbReference>